<dbReference type="Proteomes" id="UP000284902">
    <property type="component" value="Unassembled WGS sequence"/>
</dbReference>
<dbReference type="InterPro" id="IPR004172">
    <property type="entry name" value="L27_dom"/>
</dbReference>
<name>A0A414P7T7_9FIRM</name>
<evidence type="ECO:0000313" key="3">
    <source>
        <dbReference type="EMBL" id="RHF62280.1"/>
    </source>
</evidence>
<sequence>MDKKLLQELREAYDRYYEHIKHSTKEQLEAILNEYEKLNLEKLHQLGLTKEQLSAIVLMFHDDAHFTRSIIRLRCNDQE</sequence>
<keyword evidence="1" id="KW-0175">Coiled coil</keyword>
<evidence type="ECO:0000259" key="2">
    <source>
        <dbReference type="PROSITE" id="PS51022"/>
    </source>
</evidence>
<feature type="coiled-coil region" evidence="1">
    <location>
        <begin position="6"/>
        <end position="45"/>
    </location>
</feature>
<evidence type="ECO:0000313" key="4">
    <source>
        <dbReference type="Proteomes" id="UP000284902"/>
    </source>
</evidence>
<protein>
    <recommendedName>
        <fullName evidence="2">L27 domain-containing protein</fullName>
    </recommendedName>
</protein>
<organism evidence="3 4">
    <name type="scientific">[Ruminococcus] lactaris</name>
    <dbReference type="NCBI Taxonomy" id="46228"/>
    <lineage>
        <taxon>Bacteria</taxon>
        <taxon>Bacillati</taxon>
        <taxon>Bacillota</taxon>
        <taxon>Clostridia</taxon>
        <taxon>Lachnospirales</taxon>
        <taxon>Lachnospiraceae</taxon>
        <taxon>Mediterraneibacter</taxon>
    </lineage>
</organism>
<reference evidence="3 4" key="1">
    <citation type="submission" date="2018-08" db="EMBL/GenBank/DDBJ databases">
        <title>A genome reference for cultivated species of the human gut microbiota.</title>
        <authorList>
            <person name="Zou Y."/>
            <person name="Xue W."/>
            <person name="Luo G."/>
        </authorList>
    </citation>
    <scope>NUCLEOTIDE SEQUENCE [LARGE SCALE GENOMIC DNA]</scope>
    <source>
        <strain evidence="3 4">AM25-1LB</strain>
    </source>
</reference>
<dbReference type="AlphaFoldDB" id="A0A414P7T7"/>
<evidence type="ECO:0000256" key="1">
    <source>
        <dbReference type="SAM" id="Coils"/>
    </source>
</evidence>
<comment type="caution">
    <text evidence="3">The sequence shown here is derived from an EMBL/GenBank/DDBJ whole genome shotgun (WGS) entry which is preliminary data.</text>
</comment>
<dbReference type="EMBL" id="QRHG01000006">
    <property type="protein sequence ID" value="RHF62280.1"/>
    <property type="molecule type" value="Genomic_DNA"/>
</dbReference>
<accession>A0A414P7T7</accession>
<feature type="domain" description="L27" evidence="2">
    <location>
        <begin position="1"/>
        <end position="24"/>
    </location>
</feature>
<dbReference type="RefSeq" id="WP_118212530.1">
    <property type="nucleotide sequence ID" value="NZ_JAQEAQ010000003.1"/>
</dbReference>
<proteinExistence type="predicted"/>
<gene>
    <name evidence="3" type="ORF">DW672_03305</name>
</gene>
<dbReference type="PROSITE" id="PS51022">
    <property type="entry name" value="L27"/>
    <property type="match status" value="1"/>
</dbReference>